<dbReference type="Proteomes" id="UP000779574">
    <property type="component" value="Unassembled WGS sequence"/>
</dbReference>
<dbReference type="EMBL" id="JAHFXF010000074">
    <property type="protein sequence ID" value="KAG9697556.1"/>
    <property type="molecule type" value="Genomic_DNA"/>
</dbReference>
<reference evidence="2" key="1">
    <citation type="journal article" date="2021" name="J Fungi (Basel)">
        <title>Virulence traits and population genomics of the black yeast Aureobasidium melanogenum.</title>
        <authorList>
            <person name="Cernosa A."/>
            <person name="Sun X."/>
            <person name="Gostincar C."/>
            <person name="Fang C."/>
            <person name="Gunde-Cimerman N."/>
            <person name="Song Z."/>
        </authorList>
    </citation>
    <scope>NUCLEOTIDE SEQUENCE</scope>
    <source>
        <strain evidence="2">EXF-9911</strain>
    </source>
</reference>
<evidence type="ECO:0008006" key="4">
    <source>
        <dbReference type="Google" id="ProtNLM"/>
    </source>
</evidence>
<dbReference type="OrthoDB" id="2305901at2759"/>
<evidence type="ECO:0000313" key="2">
    <source>
        <dbReference type="EMBL" id="KAG9697556.1"/>
    </source>
</evidence>
<protein>
    <recommendedName>
        <fullName evidence="4">F-box domain-containing protein</fullName>
    </recommendedName>
</protein>
<organism evidence="2 3">
    <name type="scientific">Aureobasidium melanogenum</name>
    <name type="common">Aureobasidium pullulans var. melanogenum</name>
    <dbReference type="NCBI Taxonomy" id="46634"/>
    <lineage>
        <taxon>Eukaryota</taxon>
        <taxon>Fungi</taxon>
        <taxon>Dikarya</taxon>
        <taxon>Ascomycota</taxon>
        <taxon>Pezizomycotina</taxon>
        <taxon>Dothideomycetes</taxon>
        <taxon>Dothideomycetidae</taxon>
        <taxon>Dothideales</taxon>
        <taxon>Saccotheciaceae</taxon>
        <taxon>Aureobasidium</taxon>
    </lineage>
</organism>
<sequence>MDQVLQSPELLTLIFDMINQDDIELLVRHKSSLAPLARVNSRWRDLVYPTLWAAPDVEALAKIKSKRRQQYASHIRTPNFSGPGVCADPTLHTLFANLQFPRIKSLVLGHYGPDTSNILDPIIFRPLAIHKDWSISTSQYFQETLEDLRLLSWDSICTKSFFVQIAERCPRLKSVHFWAIGTQLRPDDLLDFFRASGHLENIGLCLGPEPKSALITGDLLLHFSRMTKLKDLLVNNELSQPEFFWAIKKQNVNPFQNLKQVSLRATSTVMLTESIRYEKSTPPVHTHDQADDTHSGCVARVTSSA</sequence>
<feature type="non-terminal residue" evidence="2">
    <location>
        <position position="1"/>
    </location>
</feature>
<evidence type="ECO:0000256" key="1">
    <source>
        <dbReference type="SAM" id="MobiDB-lite"/>
    </source>
</evidence>
<feature type="region of interest" description="Disordered" evidence="1">
    <location>
        <begin position="281"/>
        <end position="305"/>
    </location>
</feature>
<reference evidence="2" key="2">
    <citation type="submission" date="2021-08" db="EMBL/GenBank/DDBJ databases">
        <authorList>
            <person name="Gostincar C."/>
            <person name="Sun X."/>
            <person name="Song Z."/>
            <person name="Gunde-Cimerman N."/>
        </authorList>
    </citation>
    <scope>NUCLEOTIDE SEQUENCE</scope>
    <source>
        <strain evidence="2">EXF-9911</strain>
    </source>
</reference>
<feature type="compositionally biased region" description="Basic and acidic residues" evidence="1">
    <location>
        <begin position="281"/>
        <end position="294"/>
    </location>
</feature>
<proteinExistence type="predicted"/>
<dbReference type="AlphaFoldDB" id="A0A9P8JBD1"/>
<evidence type="ECO:0000313" key="3">
    <source>
        <dbReference type="Proteomes" id="UP000779574"/>
    </source>
</evidence>
<accession>A0A9P8JBD1</accession>
<dbReference type="InterPro" id="IPR032675">
    <property type="entry name" value="LRR_dom_sf"/>
</dbReference>
<name>A0A9P8JBD1_AURME</name>
<gene>
    <name evidence="2" type="ORF">KCU76_g2911</name>
</gene>
<dbReference type="Gene3D" id="3.80.10.10">
    <property type="entry name" value="Ribonuclease Inhibitor"/>
    <property type="match status" value="1"/>
</dbReference>
<comment type="caution">
    <text evidence="2">The sequence shown here is derived from an EMBL/GenBank/DDBJ whole genome shotgun (WGS) entry which is preliminary data.</text>
</comment>